<dbReference type="EMBL" id="QXFT01001422">
    <property type="protein sequence ID" value="KAE9319101.1"/>
    <property type="molecule type" value="Genomic_DNA"/>
</dbReference>
<keyword evidence="1" id="KW-0812">Transmembrane</keyword>
<dbReference type="AlphaFoldDB" id="A0A6A4E3K2"/>
<keyword evidence="1" id="KW-0472">Membrane</keyword>
<evidence type="ECO:0000256" key="1">
    <source>
        <dbReference type="SAM" id="Phobius"/>
    </source>
</evidence>
<dbReference type="Proteomes" id="UP000434957">
    <property type="component" value="Unassembled WGS sequence"/>
</dbReference>
<protein>
    <submittedName>
        <fullName evidence="2">Uncharacterized protein</fullName>
    </submittedName>
</protein>
<name>A0A6A4E3K2_9STRA</name>
<accession>A0A6A4E3K2</accession>
<proteinExistence type="predicted"/>
<gene>
    <name evidence="2" type="ORF">PR003_g18059</name>
</gene>
<keyword evidence="1" id="KW-1133">Transmembrane helix</keyword>
<reference evidence="2 3" key="1">
    <citation type="submission" date="2018-08" db="EMBL/GenBank/DDBJ databases">
        <title>Genomic investigation of the strawberry pathogen Phytophthora fragariae indicates pathogenicity is determined by transcriptional variation in three key races.</title>
        <authorList>
            <person name="Adams T.M."/>
            <person name="Armitage A.D."/>
            <person name="Sobczyk M.K."/>
            <person name="Bates H.J."/>
            <person name="Dunwell J.M."/>
            <person name="Nellist C.F."/>
            <person name="Harrison R.J."/>
        </authorList>
    </citation>
    <scope>NUCLEOTIDE SEQUENCE [LARGE SCALE GENOMIC DNA]</scope>
    <source>
        <strain evidence="2 3">SCRP333</strain>
    </source>
</reference>
<comment type="caution">
    <text evidence="2">The sequence shown here is derived from an EMBL/GenBank/DDBJ whole genome shotgun (WGS) entry which is preliminary data.</text>
</comment>
<feature type="transmembrane region" description="Helical" evidence="1">
    <location>
        <begin position="148"/>
        <end position="172"/>
    </location>
</feature>
<organism evidence="2 3">
    <name type="scientific">Phytophthora rubi</name>
    <dbReference type="NCBI Taxonomy" id="129364"/>
    <lineage>
        <taxon>Eukaryota</taxon>
        <taxon>Sar</taxon>
        <taxon>Stramenopiles</taxon>
        <taxon>Oomycota</taxon>
        <taxon>Peronosporomycetes</taxon>
        <taxon>Peronosporales</taxon>
        <taxon>Peronosporaceae</taxon>
        <taxon>Phytophthora</taxon>
    </lineage>
</organism>
<keyword evidence="3" id="KW-1185">Reference proteome</keyword>
<evidence type="ECO:0000313" key="3">
    <source>
        <dbReference type="Proteomes" id="UP000434957"/>
    </source>
</evidence>
<sequence length="174" mass="19054">MEASAQCHETLWKPCELLELRETLLVNRVRITVSCGRKCVPSVRRTRSLDEDVEARSGRMSRVEMIWGREGTRGGRHGRWWLTARCFAGVGQGRVNGKEHGGHAGRPEMGMDGWHDAWVTGLAVSLLMLMLSSMKAAVSLIVSLNGELSLLTAKGTLSLLLSAKVAVVLLMLSS</sequence>
<evidence type="ECO:0000313" key="2">
    <source>
        <dbReference type="EMBL" id="KAE9319101.1"/>
    </source>
</evidence>
<feature type="transmembrane region" description="Helical" evidence="1">
    <location>
        <begin position="117"/>
        <end position="142"/>
    </location>
</feature>